<evidence type="ECO:0000313" key="2">
    <source>
        <dbReference type="Proteomes" id="UP000829196"/>
    </source>
</evidence>
<keyword evidence="2" id="KW-1185">Reference proteome</keyword>
<accession>A0A8T3AC60</accession>
<dbReference type="AlphaFoldDB" id="A0A8T3AC60"/>
<protein>
    <submittedName>
        <fullName evidence="1">Uncharacterized protein</fullName>
    </submittedName>
</protein>
<dbReference type="EMBL" id="JAGYWB010000017">
    <property type="protein sequence ID" value="KAI0493997.1"/>
    <property type="molecule type" value="Genomic_DNA"/>
</dbReference>
<dbReference type="Proteomes" id="UP000829196">
    <property type="component" value="Unassembled WGS sequence"/>
</dbReference>
<comment type="caution">
    <text evidence="1">The sequence shown here is derived from an EMBL/GenBank/DDBJ whole genome shotgun (WGS) entry which is preliminary data.</text>
</comment>
<name>A0A8T3AC60_DENNO</name>
<organism evidence="1 2">
    <name type="scientific">Dendrobium nobile</name>
    <name type="common">Orchid</name>
    <dbReference type="NCBI Taxonomy" id="94219"/>
    <lineage>
        <taxon>Eukaryota</taxon>
        <taxon>Viridiplantae</taxon>
        <taxon>Streptophyta</taxon>
        <taxon>Embryophyta</taxon>
        <taxon>Tracheophyta</taxon>
        <taxon>Spermatophyta</taxon>
        <taxon>Magnoliopsida</taxon>
        <taxon>Liliopsida</taxon>
        <taxon>Asparagales</taxon>
        <taxon>Orchidaceae</taxon>
        <taxon>Epidendroideae</taxon>
        <taxon>Malaxideae</taxon>
        <taxon>Dendrobiinae</taxon>
        <taxon>Dendrobium</taxon>
    </lineage>
</organism>
<sequence length="61" mass="6787">MLRQGLQAHSSSTCCFQPEWNSSVYTGNHTLATGISYHIRPPALKIYAYCKCFASPVIVHT</sequence>
<gene>
    <name evidence="1" type="ORF">KFK09_024128</name>
</gene>
<proteinExistence type="predicted"/>
<reference evidence="1" key="1">
    <citation type="journal article" date="2022" name="Front. Genet.">
        <title>Chromosome-Scale Assembly of the Dendrobium nobile Genome Provides Insights Into the Molecular Mechanism of the Biosynthesis of the Medicinal Active Ingredient of Dendrobium.</title>
        <authorList>
            <person name="Xu Q."/>
            <person name="Niu S.-C."/>
            <person name="Li K.-L."/>
            <person name="Zheng P.-J."/>
            <person name="Zhang X.-J."/>
            <person name="Jia Y."/>
            <person name="Liu Y."/>
            <person name="Niu Y.-X."/>
            <person name="Yu L.-H."/>
            <person name="Chen D.-F."/>
            <person name="Zhang G.-Q."/>
        </authorList>
    </citation>
    <scope>NUCLEOTIDE SEQUENCE</scope>
    <source>
        <tissue evidence="1">Leaf</tissue>
    </source>
</reference>
<evidence type="ECO:0000313" key="1">
    <source>
        <dbReference type="EMBL" id="KAI0493997.1"/>
    </source>
</evidence>